<dbReference type="PANTHER" id="PTHR45640">
    <property type="entry name" value="HEAT SHOCK PROTEIN HSP-12.2-RELATED"/>
    <property type="match status" value="1"/>
</dbReference>
<feature type="compositionally biased region" description="Acidic residues" evidence="3">
    <location>
        <begin position="334"/>
        <end position="343"/>
    </location>
</feature>
<evidence type="ECO:0000256" key="3">
    <source>
        <dbReference type="SAM" id="MobiDB-lite"/>
    </source>
</evidence>
<feature type="compositionally biased region" description="Basic and acidic residues" evidence="3">
    <location>
        <begin position="412"/>
        <end position="428"/>
    </location>
</feature>
<organism evidence="5 6">
    <name type="scientific">Oncorhynchus mykiss</name>
    <name type="common">Rainbow trout</name>
    <name type="synonym">Salmo gairdneri</name>
    <dbReference type="NCBI Taxonomy" id="8022"/>
    <lineage>
        <taxon>Eukaryota</taxon>
        <taxon>Metazoa</taxon>
        <taxon>Chordata</taxon>
        <taxon>Craniata</taxon>
        <taxon>Vertebrata</taxon>
        <taxon>Euteleostomi</taxon>
        <taxon>Actinopterygii</taxon>
        <taxon>Neopterygii</taxon>
        <taxon>Teleostei</taxon>
        <taxon>Protacanthopterygii</taxon>
        <taxon>Salmoniformes</taxon>
        <taxon>Salmonidae</taxon>
        <taxon>Salmoninae</taxon>
        <taxon>Oncorhynchus</taxon>
    </lineage>
</organism>
<name>A0A060Y2G7_ONCMY</name>
<accession>A0A060Y2G7</accession>
<dbReference type="GO" id="GO:0043066">
    <property type="term" value="P:negative regulation of apoptotic process"/>
    <property type="evidence" value="ECO:0007669"/>
    <property type="project" value="TreeGrafter"/>
</dbReference>
<comment type="similarity">
    <text evidence="1 2">Belongs to the small heat shock protein (HSP20) family.</text>
</comment>
<feature type="region of interest" description="Disordered" evidence="3">
    <location>
        <begin position="220"/>
        <end position="253"/>
    </location>
</feature>
<feature type="domain" description="SHSP" evidence="4">
    <location>
        <begin position="106"/>
        <end position="215"/>
    </location>
</feature>
<dbReference type="SUPFAM" id="SSF49764">
    <property type="entry name" value="HSP20-like chaperones"/>
    <property type="match status" value="1"/>
</dbReference>
<dbReference type="InterPro" id="IPR001436">
    <property type="entry name" value="Alpha-crystallin/sHSP_animal"/>
</dbReference>
<dbReference type="PaxDb" id="8022-A0A060Y2G7"/>
<feature type="compositionally biased region" description="Basic and acidic residues" evidence="3">
    <location>
        <begin position="375"/>
        <end position="386"/>
    </location>
</feature>
<evidence type="ECO:0000256" key="1">
    <source>
        <dbReference type="PROSITE-ProRule" id="PRU00285"/>
    </source>
</evidence>
<dbReference type="GO" id="GO:0009408">
    <property type="term" value="P:response to heat"/>
    <property type="evidence" value="ECO:0007669"/>
    <property type="project" value="TreeGrafter"/>
</dbReference>
<dbReference type="GO" id="GO:0005737">
    <property type="term" value="C:cytoplasm"/>
    <property type="evidence" value="ECO:0007669"/>
    <property type="project" value="TreeGrafter"/>
</dbReference>
<feature type="compositionally biased region" description="Basic and acidic residues" evidence="3">
    <location>
        <begin position="303"/>
        <end position="319"/>
    </location>
</feature>
<dbReference type="Pfam" id="PF00011">
    <property type="entry name" value="HSP20"/>
    <property type="match status" value="1"/>
</dbReference>
<feature type="compositionally biased region" description="Basic and acidic residues" evidence="3">
    <location>
        <begin position="220"/>
        <end position="242"/>
    </location>
</feature>
<reference evidence="5" key="1">
    <citation type="journal article" date="2014" name="Nat. Commun.">
        <title>The rainbow trout genome provides novel insights into evolution after whole-genome duplication in vertebrates.</title>
        <authorList>
            <person name="Berthelot C."/>
            <person name="Brunet F."/>
            <person name="Chalopin D."/>
            <person name="Juanchich A."/>
            <person name="Bernard M."/>
            <person name="Noel B."/>
            <person name="Bento P."/>
            <person name="Da Silva C."/>
            <person name="Labadie K."/>
            <person name="Alberti A."/>
            <person name="Aury J.M."/>
            <person name="Louis A."/>
            <person name="Dehais P."/>
            <person name="Bardou P."/>
            <person name="Montfort J."/>
            <person name="Klopp C."/>
            <person name="Cabau C."/>
            <person name="Gaspin C."/>
            <person name="Thorgaard G.H."/>
            <person name="Boussaha M."/>
            <person name="Quillet E."/>
            <person name="Guyomard R."/>
            <person name="Galiana D."/>
            <person name="Bobe J."/>
            <person name="Volff J.N."/>
            <person name="Genet C."/>
            <person name="Wincker P."/>
            <person name="Jaillon O."/>
            <person name="Roest Crollius H."/>
            <person name="Guiguen Y."/>
        </authorList>
    </citation>
    <scope>NUCLEOTIDE SEQUENCE [LARGE SCALE GENOMIC DNA]</scope>
</reference>
<dbReference type="Gene3D" id="2.60.40.790">
    <property type="match status" value="1"/>
</dbReference>
<evidence type="ECO:0000313" key="5">
    <source>
        <dbReference type="EMBL" id="CDQ83375.1"/>
    </source>
</evidence>
<feature type="compositionally biased region" description="Low complexity" evidence="3">
    <location>
        <begin position="359"/>
        <end position="369"/>
    </location>
</feature>
<dbReference type="PRINTS" id="PR00299">
    <property type="entry name" value="ACRYSTALLIN"/>
</dbReference>
<dbReference type="STRING" id="8022.A0A060Y2G7"/>
<dbReference type="InterPro" id="IPR008978">
    <property type="entry name" value="HSP20-like_chaperone"/>
</dbReference>
<dbReference type="Proteomes" id="UP000193380">
    <property type="component" value="Unassembled WGS sequence"/>
</dbReference>
<dbReference type="AlphaFoldDB" id="A0A060Y2G7"/>
<feature type="region of interest" description="Disordered" evidence="3">
    <location>
        <begin position="283"/>
        <end position="447"/>
    </location>
</feature>
<dbReference type="GO" id="GO:0005634">
    <property type="term" value="C:nucleus"/>
    <property type="evidence" value="ECO:0007669"/>
    <property type="project" value="TreeGrafter"/>
</dbReference>
<feature type="region of interest" description="Disordered" evidence="3">
    <location>
        <begin position="1"/>
        <end position="20"/>
    </location>
</feature>
<gene>
    <name evidence="5" type="ORF">GSONMT00031219001</name>
</gene>
<evidence type="ECO:0000313" key="6">
    <source>
        <dbReference type="Proteomes" id="UP000193380"/>
    </source>
</evidence>
<dbReference type="InterPro" id="IPR002068">
    <property type="entry name" value="A-crystallin/Hsp20_dom"/>
</dbReference>
<dbReference type="GO" id="GO:0042026">
    <property type="term" value="P:protein refolding"/>
    <property type="evidence" value="ECO:0007669"/>
    <property type="project" value="TreeGrafter"/>
</dbReference>
<dbReference type="PROSITE" id="PS01031">
    <property type="entry name" value="SHSP"/>
    <property type="match status" value="1"/>
</dbReference>
<evidence type="ECO:0000259" key="4">
    <source>
        <dbReference type="PROSITE" id="PS01031"/>
    </source>
</evidence>
<proteinExistence type="inferred from homology"/>
<reference evidence="5" key="2">
    <citation type="submission" date="2014-03" db="EMBL/GenBank/DDBJ databases">
        <authorList>
            <person name="Genoscope - CEA"/>
        </authorList>
    </citation>
    <scope>NUCLEOTIDE SEQUENCE</scope>
</reference>
<protein>
    <recommendedName>
        <fullName evidence="4">SHSP domain-containing protein</fullName>
    </recommendedName>
</protein>
<sequence length="447" mass="49115">MTEQTKAYTAAPSAPSRPHNSRDLFWSALRSWWQSPSPSCLLPNQDFGLPPFLEAGDLREFSWIDNIHRRLAASSWPGYMPSLPLLVPSFLVPASSMHQPGPRLSRAESAGLQGLSEVQEEGYKWRITLDVSHFSPVEITLRTREGFLEIGGKHEERPDKHGFIARCFTRRYTIPKGIDPKIIHSSLSGDGILSVEASLPDPTIPADVIIPIQVEKEAIIEEGEKGGAKPERTTEPDTETRDPQPSPSAPAVAPVSLETADFTPTEPGILPPTEALERWDEFAREVPGEEANPEAQPDSDVAGPERHEEVRGDADERTPTEPAGEMARHPSGSADDEASEEEGLPTSTELFEHLKTPDSPDTPDTVTSDQGEYTDQAHDHSGELQHPEGTGETAVELPKPEDPEPGMSPPEEVAHHSQELETQEHPDMEQQEYTNNSGGISWISFDL</sequence>
<dbReference type="EMBL" id="FR906167">
    <property type="protein sequence ID" value="CDQ83375.1"/>
    <property type="molecule type" value="Genomic_DNA"/>
</dbReference>
<evidence type="ECO:0000256" key="2">
    <source>
        <dbReference type="RuleBase" id="RU003616"/>
    </source>
</evidence>
<dbReference type="GO" id="GO:0051082">
    <property type="term" value="F:unfolded protein binding"/>
    <property type="evidence" value="ECO:0007669"/>
    <property type="project" value="TreeGrafter"/>
</dbReference>
<dbReference type="PANTHER" id="PTHR45640:SF7">
    <property type="entry name" value="HEAT SHOCK PROTEIN BETA-1"/>
    <property type="match status" value="1"/>
</dbReference>